<dbReference type="InterPro" id="IPR001585">
    <property type="entry name" value="TAL/FSA"/>
</dbReference>
<accession>A0A060HKM8</accession>
<evidence type="ECO:0000256" key="7">
    <source>
        <dbReference type="ARBA" id="ARBA00022679"/>
    </source>
</evidence>
<evidence type="ECO:0000256" key="11">
    <source>
        <dbReference type="ARBA" id="ARBA00067532"/>
    </source>
</evidence>
<dbReference type="Pfam" id="PF00923">
    <property type="entry name" value="TAL_FSA"/>
    <property type="match status" value="1"/>
</dbReference>
<dbReference type="RefSeq" id="WP_075054898.1">
    <property type="nucleotide sequence ID" value="NZ_CP007536.1"/>
</dbReference>
<dbReference type="GO" id="GO:0005975">
    <property type="term" value="P:carbohydrate metabolic process"/>
    <property type="evidence" value="ECO:0007669"/>
    <property type="project" value="InterPro"/>
</dbReference>
<comment type="catalytic activity">
    <reaction evidence="10 12">
        <text>D-sedoheptulose 7-phosphate + D-glyceraldehyde 3-phosphate = D-erythrose 4-phosphate + beta-D-fructose 6-phosphate</text>
        <dbReference type="Rhea" id="RHEA:17053"/>
        <dbReference type="ChEBI" id="CHEBI:16897"/>
        <dbReference type="ChEBI" id="CHEBI:57483"/>
        <dbReference type="ChEBI" id="CHEBI:57634"/>
        <dbReference type="ChEBI" id="CHEBI:59776"/>
        <dbReference type="EC" id="2.2.1.2"/>
    </reaction>
</comment>
<dbReference type="STRING" id="926571.NVIE_017690"/>
<evidence type="ECO:0000256" key="9">
    <source>
        <dbReference type="ARBA" id="ARBA00023270"/>
    </source>
</evidence>
<dbReference type="UniPathway" id="UPA00115">
    <property type="reaction ID" value="UER00414"/>
</dbReference>
<name>A0A060HKM8_9ARCH</name>
<protein>
    <recommendedName>
        <fullName evidence="11 12">Probable transaldolase</fullName>
        <ecNumber evidence="5 12">2.2.1.2</ecNumber>
    </recommendedName>
</protein>
<sequence length="221" mass="24141">MKIFLDTANLDSIKKYNDMGLVDGVTTNPTLLSKEKGNPADIMHEIVRIVKGPVSLEVVGTTYDSMMEEAHRLKKYGRNVVVKIPMLPDGMKAVKKLSEEGIETNVTLVFSANQAVLAAKAGASYVSPFIGRLDDAGQDGMTLIREIVQIFNNYKFTTNVLVASVRHPMHVVEAGKVGAHVVTLPPDILGKMMAHPLTDKGLAAFLADWEKVKKENPKLSL</sequence>
<evidence type="ECO:0000256" key="4">
    <source>
        <dbReference type="ARBA" id="ARBA00005740"/>
    </source>
</evidence>
<comment type="pathway">
    <text evidence="3 12">Carbohydrate degradation; pentose phosphate pathway; D-glyceraldehyde 3-phosphate and beta-D-fructose 6-phosphate from D-ribose 5-phosphate and D-xylulose 5-phosphate (non-oxidative stage): step 2/3.</text>
</comment>
<comment type="similarity">
    <text evidence="4 12">Belongs to the transaldolase family. Type 3B subfamily.</text>
</comment>
<dbReference type="FunFam" id="3.20.20.70:FF:000018">
    <property type="entry name" value="Probable transaldolase"/>
    <property type="match status" value="1"/>
</dbReference>
<dbReference type="GeneID" id="74947038"/>
<keyword evidence="6 12" id="KW-0963">Cytoplasm</keyword>
<evidence type="ECO:0000256" key="3">
    <source>
        <dbReference type="ARBA" id="ARBA00004857"/>
    </source>
</evidence>
<dbReference type="PROSITE" id="PS01054">
    <property type="entry name" value="TRANSALDOLASE_1"/>
    <property type="match status" value="1"/>
</dbReference>
<dbReference type="EMBL" id="CP007536">
    <property type="protein sequence ID" value="AIC16033.1"/>
    <property type="molecule type" value="Genomic_DNA"/>
</dbReference>
<dbReference type="Proteomes" id="UP000027093">
    <property type="component" value="Chromosome"/>
</dbReference>
<dbReference type="InterPro" id="IPR033919">
    <property type="entry name" value="TSA/FSA_arc/bac"/>
</dbReference>
<dbReference type="GO" id="GO:0006098">
    <property type="term" value="P:pentose-phosphate shunt"/>
    <property type="evidence" value="ECO:0007669"/>
    <property type="project" value="UniProtKB-UniRule"/>
</dbReference>
<dbReference type="PANTHER" id="PTHR10683">
    <property type="entry name" value="TRANSALDOLASE"/>
    <property type="match status" value="1"/>
</dbReference>
<dbReference type="GO" id="GO:0005737">
    <property type="term" value="C:cytoplasm"/>
    <property type="evidence" value="ECO:0007669"/>
    <property type="project" value="UniProtKB-SubCell"/>
</dbReference>
<evidence type="ECO:0000256" key="10">
    <source>
        <dbReference type="ARBA" id="ARBA00048810"/>
    </source>
</evidence>
<dbReference type="PANTHER" id="PTHR10683:SF40">
    <property type="entry name" value="FRUCTOSE-6-PHOSPHATE ALDOLASE 1-RELATED"/>
    <property type="match status" value="1"/>
</dbReference>
<evidence type="ECO:0000256" key="6">
    <source>
        <dbReference type="ARBA" id="ARBA00022490"/>
    </source>
</evidence>
<dbReference type="GO" id="GO:0016832">
    <property type="term" value="F:aldehyde-lyase activity"/>
    <property type="evidence" value="ECO:0007669"/>
    <property type="project" value="InterPro"/>
</dbReference>
<keyword evidence="14" id="KW-1185">Reference proteome</keyword>
<reference evidence="13 14" key="1">
    <citation type="journal article" date="2014" name="Int. J. Syst. Evol. Microbiol.">
        <title>Nitrososphaera viennensis gen. nov., sp. nov., an aerobic and mesophilic, ammonia-oxidizing archaeon from soil and a member of the archaeal phylum Thaumarchaeota.</title>
        <authorList>
            <person name="Stieglmeier M."/>
            <person name="Klingl A."/>
            <person name="Alves R.J."/>
            <person name="Rittmann S.K."/>
            <person name="Melcher M."/>
            <person name="Leisch N."/>
            <person name="Schleper C."/>
        </authorList>
    </citation>
    <scope>NUCLEOTIDE SEQUENCE [LARGE SCALE GENOMIC DNA]</scope>
    <source>
        <strain evidence="13">EN76</strain>
    </source>
</reference>
<evidence type="ECO:0000313" key="14">
    <source>
        <dbReference type="Proteomes" id="UP000027093"/>
    </source>
</evidence>
<evidence type="ECO:0000256" key="12">
    <source>
        <dbReference type="HAMAP-Rule" id="MF_00494"/>
    </source>
</evidence>
<dbReference type="AlphaFoldDB" id="A0A060HKM8"/>
<proteinExistence type="inferred from homology"/>
<comment type="subcellular location">
    <subcellularLocation>
        <location evidence="2 12">Cytoplasm</location>
    </subcellularLocation>
</comment>
<dbReference type="EC" id="2.2.1.2" evidence="5 12"/>
<dbReference type="NCBIfam" id="TIGR00875">
    <property type="entry name" value="fsa_talC_mipB"/>
    <property type="match status" value="1"/>
</dbReference>
<comment type="function">
    <text evidence="1 12">Transaldolase is important for the balance of metabolites in the pentose-phosphate pathway.</text>
</comment>
<dbReference type="InterPro" id="IPR022999">
    <property type="entry name" value="Transaldolase_3B"/>
</dbReference>
<dbReference type="KEGG" id="nvn:NVIE_017690"/>
<dbReference type="InterPro" id="IPR018225">
    <property type="entry name" value="Transaldolase_AS"/>
</dbReference>
<dbReference type="HAMAP" id="MF_00494">
    <property type="entry name" value="Transaldolase_3b"/>
    <property type="match status" value="1"/>
</dbReference>
<evidence type="ECO:0000256" key="2">
    <source>
        <dbReference type="ARBA" id="ARBA00004496"/>
    </source>
</evidence>
<keyword evidence="8 12" id="KW-0570">Pentose shunt</keyword>
<evidence type="ECO:0000313" key="13">
    <source>
        <dbReference type="EMBL" id="AIC16033.1"/>
    </source>
</evidence>
<dbReference type="InterPro" id="IPR013785">
    <property type="entry name" value="Aldolase_TIM"/>
</dbReference>
<feature type="active site" description="Schiff-base intermediate with substrate" evidence="12">
    <location>
        <position position="83"/>
    </location>
</feature>
<evidence type="ECO:0000256" key="5">
    <source>
        <dbReference type="ARBA" id="ARBA00013151"/>
    </source>
</evidence>
<dbReference type="OrthoDB" id="6661at2157"/>
<evidence type="ECO:0000256" key="1">
    <source>
        <dbReference type="ARBA" id="ARBA00003518"/>
    </source>
</evidence>
<dbReference type="CDD" id="cd00956">
    <property type="entry name" value="Transaldolase_FSA"/>
    <property type="match status" value="1"/>
</dbReference>
<dbReference type="HOGENOM" id="CLU_079764_0_0_2"/>
<dbReference type="GO" id="GO:0004801">
    <property type="term" value="F:transaldolase activity"/>
    <property type="evidence" value="ECO:0007669"/>
    <property type="project" value="UniProtKB-UniRule"/>
</dbReference>
<dbReference type="Gene3D" id="3.20.20.70">
    <property type="entry name" value="Aldolase class I"/>
    <property type="match status" value="1"/>
</dbReference>
<keyword evidence="9 12" id="KW-0704">Schiff base</keyword>
<organism evidence="13 14">
    <name type="scientific">Nitrososphaera viennensis EN76</name>
    <dbReference type="NCBI Taxonomy" id="926571"/>
    <lineage>
        <taxon>Archaea</taxon>
        <taxon>Nitrososphaerota</taxon>
        <taxon>Nitrososphaeria</taxon>
        <taxon>Nitrososphaerales</taxon>
        <taxon>Nitrososphaeraceae</taxon>
        <taxon>Nitrososphaera</taxon>
    </lineage>
</organism>
<dbReference type="InterPro" id="IPR004731">
    <property type="entry name" value="Transaldolase_3B/F6P_aldolase"/>
</dbReference>
<evidence type="ECO:0000256" key="8">
    <source>
        <dbReference type="ARBA" id="ARBA00023126"/>
    </source>
</evidence>
<keyword evidence="7 12" id="KW-0808">Transferase</keyword>
<dbReference type="SUPFAM" id="SSF51569">
    <property type="entry name" value="Aldolase"/>
    <property type="match status" value="1"/>
</dbReference>
<gene>
    <name evidence="12 13" type="primary">tal</name>
    <name evidence="13" type="ORF">NVIE_017690</name>
</gene>